<comment type="similarity">
    <text evidence="1">Belongs to the glycosyltransferase 47 family.</text>
</comment>
<feature type="domain" description="Exostosin GT47" evidence="2">
    <location>
        <begin position="27"/>
        <end position="297"/>
    </location>
</feature>
<keyword evidence="4" id="KW-1185">Reference proteome</keyword>
<reference evidence="3 4" key="1">
    <citation type="journal article" date="2021" name="Sci. Rep.">
        <title>The genome of the diatom Chaetoceros tenuissimus carries an ancient integrated fragment of an extant virus.</title>
        <authorList>
            <person name="Hongo Y."/>
            <person name="Kimura K."/>
            <person name="Takaki Y."/>
            <person name="Yoshida Y."/>
            <person name="Baba S."/>
            <person name="Kobayashi G."/>
            <person name="Nagasaki K."/>
            <person name="Hano T."/>
            <person name="Tomaru Y."/>
        </authorList>
    </citation>
    <scope>NUCLEOTIDE SEQUENCE [LARGE SCALE GENOMIC DNA]</scope>
    <source>
        <strain evidence="3 4">NIES-3715</strain>
    </source>
</reference>
<evidence type="ECO:0000259" key="2">
    <source>
        <dbReference type="Pfam" id="PF03016"/>
    </source>
</evidence>
<dbReference type="GO" id="GO:0016757">
    <property type="term" value="F:glycosyltransferase activity"/>
    <property type="evidence" value="ECO:0007669"/>
    <property type="project" value="InterPro"/>
</dbReference>
<gene>
    <name evidence="3" type="ORF">CTEN210_05667</name>
</gene>
<organism evidence="3 4">
    <name type="scientific">Chaetoceros tenuissimus</name>
    <dbReference type="NCBI Taxonomy" id="426638"/>
    <lineage>
        <taxon>Eukaryota</taxon>
        <taxon>Sar</taxon>
        <taxon>Stramenopiles</taxon>
        <taxon>Ochrophyta</taxon>
        <taxon>Bacillariophyta</taxon>
        <taxon>Coscinodiscophyceae</taxon>
        <taxon>Chaetocerotophycidae</taxon>
        <taxon>Chaetocerotales</taxon>
        <taxon>Chaetocerotaceae</taxon>
        <taxon>Chaetoceros</taxon>
    </lineage>
</organism>
<evidence type="ECO:0000313" key="4">
    <source>
        <dbReference type="Proteomes" id="UP001054902"/>
    </source>
</evidence>
<dbReference type="Pfam" id="PF03016">
    <property type="entry name" value="Exostosin_GT47"/>
    <property type="match status" value="1"/>
</dbReference>
<accession>A0AAD3CQC0</accession>
<dbReference type="InterPro" id="IPR004263">
    <property type="entry name" value="Exostosin"/>
</dbReference>
<name>A0AAD3CQC0_9STRA</name>
<dbReference type="Proteomes" id="UP001054902">
    <property type="component" value="Unassembled WGS sequence"/>
</dbReference>
<dbReference type="InterPro" id="IPR040911">
    <property type="entry name" value="Exostosin_GT47"/>
</dbReference>
<dbReference type="PANTHER" id="PTHR11062:SF281">
    <property type="entry name" value="EXOSTOSIN-LIKE 2"/>
    <property type="match status" value="1"/>
</dbReference>
<sequence>MNPQKFTFSGSLFRGRFMWHAQWDLDMINAVKNSHYTIQNASDADIFIVPTPFSGLLGPQKHFGDPMNLAFTTLLQQDSWKKHKGHKHVFFASAHVFFRRDNIRQLKGFSKYYPIIYNSSAVLCYDPHAISEACHNNVDLADFQPLCKQFDPPVNRASISMGMSPELKSMPLRLASLEKFYNSSNLVFFHSRRSRSVSNSTIYRHSPITNITFSNYPKSSIGFDLENATIWQREYMDSKFCLVIRGDDPASRSLWRALRVGCIPVIISNLLPIYSPMLKNTLNMTDFSVVLDEKQVVISPEKIFEVVQNMGMKEISEKIQQLSFAQQVLFPDHPKSLFVEAFLKEAMVSFH</sequence>
<proteinExistence type="inferred from homology"/>
<comment type="caution">
    <text evidence="3">The sequence shown here is derived from an EMBL/GenBank/DDBJ whole genome shotgun (WGS) entry which is preliminary data.</text>
</comment>
<evidence type="ECO:0000256" key="1">
    <source>
        <dbReference type="ARBA" id="ARBA00010271"/>
    </source>
</evidence>
<dbReference type="EMBL" id="BLLK01000033">
    <property type="protein sequence ID" value="GFH49191.1"/>
    <property type="molecule type" value="Genomic_DNA"/>
</dbReference>
<evidence type="ECO:0000313" key="3">
    <source>
        <dbReference type="EMBL" id="GFH49191.1"/>
    </source>
</evidence>
<dbReference type="PANTHER" id="PTHR11062">
    <property type="entry name" value="EXOSTOSIN HEPARAN SULFATE GLYCOSYLTRANSFERASE -RELATED"/>
    <property type="match status" value="1"/>
</dbReference>
<protein>
    <recommendedName>
        <fullName evidence="2">Exostosin GT47 domain-containing protein</fullName>
    </recommendedName>
</protein>
<dbReference type="AlphaFoldDB" id="A0AAD3CQC0"/>